<keyword evidence="2 5" id="KW-0812">Transmembrane</keyword>
<evidence type="ECO:0000259" key="4">
    <source>
        <dbReference type="Pfam" id="PF16220"/>
    </source>
</evidence>
<feature type="domain" description="FecR N-terminal" evidence="4">
    <location>
        <begin position="60"/>
        <end position="98"/>
    </location>
</feature>
<feature type="region of interest" description="Disordered" evidence="1">
    <location>
        <begin position="321"/>
        <end position="346"/>
    </location>
</feature>
<dbReference type="Gene3D" id="2.60.120.1440">
    <property type="match status" value="1"/>
</dbReference>
<evidence type="ECO:0000256" key="1">
    <source>
        <dbReference type="SAM" id="MobiDB-lite"/>
    </source>
</evidence>
<dbReference type="InterPro" id="IPR012373">
    <property type="entry name" value="Ferrdict_sens_TM"/>
</dbReference>
<feature type="compositionally biased region" description="Low complexity" evidence="1">
    <location>
        <begin position="142"/>
        <end position="165"/>
    </location>
</feature>
<accession>A0A7Y9LM61</accession>
<dbReference type="Pfam" id="PF04773">
    <property type="entry name" value="FecR"/>
    <property type="match status" value="1"/>
</dbReference>
<keyword evidence="6" id="KW-1185">Reference proteome</keyword>
<evidence type="ECO:0000256" key="2">
    <source>
        <dbReference type="SAM" id="Phobius"/>
    </source>
</evidence>
<proteinExistence type="predicted"/>
<evidence type="ECO:0000313" key="5">
    <source>
        <dbReference type="EMBL" id="NYE81316.1"/>
    </source>
</evidence>
<dbReference type="Pfam" id="PF16220">
    <property type="entry name" value="DUF4880"/>
    <property type="match status" value="1"/>
</dbReference>
<dbReference type="Proteomes" id="UP000542125">
    <property type="component" value="Unassembled WGS sequence"/>
</dbReference>
<dbReference type="AlphaFoldDB" id="A0A7Y9LM61"/>
<feature type="domain" description="FecR protein" evidence="3">
    <location>
        <begin position="222"/>
        <end position="317"/>
    </location>
</feature>
<evidence type="ECO:0000313" key="6">
    <source>
        <dbReference type="Proteomes" id="UP000542125"/>
    </source>
</evidence>
<gene>
    <name evidence="5" type="ORF">FHW18_000587</name>
</gene>
<organism evidence="5 6">
    <name type="scientific">Pigmentiphaga litoralis</name>
    <dbReference type="NCBI Taxonomy" id="516702"/>
    <lineage>
        <taxon>Bacteria</taxon>
        <taxon>Pseudomonadati</taxon>
        <taxon>Pseudomonadota</taxon>
        <taxon>Betaproteobacteria</taxon>
        <taxon>Burkholderiales</taxon>
        <taxon>Alcaligenaceae</taxon>
        <taxon>Pigmentiphaga</taxon>
    </lineage>
</organism>
<dbReference type="PANTHER" id="PTHR30273:SF2">
    <property type="entry name" value="PROTEIN FECR"/>
    <property type="match status" value="1"/>
</dbReference>
<feature type="region of interest" description="Disordered" evidence="1">
    <location>
        <begin position="142"/>
        <end position="181"/>
    </location>
</feature>
<evidence type="ECO:0000259" key="3">
    <source>
        <dbReference type="Pfam" id="PF04773"/>
    </source>
</evidence>
<protein>
    <submittedName>
        <fullName evidence="5">Transmembrane sensor</fullName>
    </submittedName>
</protein>
<dbReference type="EMBL" id="JACBYR010000001">
    <property type="protein sequence ID" value="NYE81316.1"/>
    <property type="molecule type" value="Genomic_DNA"/>
</dbReference>
<reference evidence="5 6" key="1">
    <citation type="submission" date="2020-07" db="EMBL/GenBank/DDBJ databases">
        <title>Genomic Encyclopedia of Type Strains, Phase IV (KMG-V): Genome sequencing to study the core and pangenomes of soil and plant-associated prokaryotes.</title>
        <authorList>
            <person name="Whitman W."/>
        </authorList>
    </citation>
    <scope>NUCLEOTIDE SEQUENCE [LARGE SCALE GENOMIC DNA]</scope>
    <source>
        <strain evidence="5 6">SAS40</strain>
    </source>
</reference>
<feature type="compositionally biased region" description="Low complexity" evidence="1">
    <location>
        <begin position="336"/>
        <end position="346"/>
    </location>
</feature>
<keyword evidence="2" id="KW-1133">Transmembrane helix</keyword>
<dbReference type="InterPro" id="IPR006860">
    <property type="entry name" value="FecR"/>
</dbReference>
<feature type="compositionally biased region" description="Pro residues" evidence="1">
    <location>
        <begin position="166"/>
        <end position="178"/>
    </location>
</feature>
<dbReference type="PANTHER" id="PTHR30273">
    <property type="entry name" value="PERIPLASMIC SIGNAL SENSOR AND SIGMA FACTOR ACTIVATOR FECR-RELATED"/>
    <property type="match status" value="1"/>
</dbReference>
<dbReference type="GO" id="GO:0016989">
    <property type="term" value="F:sigma factor antagonist activity"/>
    <property type="evidence" value="ECO:0007669"/>
    <property type="project" value="TreeGrafter"/>
</dbReference>
<sequence>MPSSLPDRDAADADVPAHAARDGAVFDEAARADAAIDDAALYDGAVDDAALDDVALDDVALDWFMRRGRPGTPADDAAFAAWLSQDPAHRAAYDRCQQDWNALDALPAAGIAQLRADLDRDLRVEQQSARMAGSAAVSAARSPSVSAARSSSGSSSSRAPLGASPHPSPHPSPRPSPHPNTGGWRAWLIQGAFAFVLVLACGGGYLAWDHWQRQPVFTQQFASARGQQLDITLPDGSRLRLDTATRAEVTLYRTRREVRLPEGQAVFQVHKDAARPFDVLAGPLKVTVIGTRFSVRHTPGMLDDGGVRVAVEEGRVRVARASAGTHAGRHAGTDTGSASADAPANGADASGAAWSADVIELGAGQQVASDAYGRLGSIAQVAAAGIAPWREGRISFQDTPLSAAIAEFERYGPTGLVIADPEVGALRLTGTFDPMRTANFKLALPRVLPVQLRAQGDTVEIVRR</sequence>
<dbReference type="Gene3D" id="3.55.50.30">
    <property type="match status" value="1"/>
</dbReference>
<dbReference type="InterPro" id="IPR032623">
    <property type="entry name" value="FecR_N"/>
</dbReference>
<name>A0A7Y9LM61_9BURK</name>
<feature type="transmembrane region" description="Helical" evidence="2">
    <location>
        <begin position="184"/>
        <end position="208"/>
    </location>
</feature>
<comment type="caution">
    <text evidence="5">The sequence shown here is derived from an EMBL/GenBank/DDBJ whole genome shotgun (WGS) entry which is preliminary data.</text>
</comment>
<dbReference type="RefSeq" id="WP_179583247.1">
    <property type="nucleotide sequence ID" value="NZ_JACBYR010000001.1"/>
</dbReference>
<keyword evidence="2" id="KW-0472">Membrane</keyword>